<dbReference type="InterPro" id="IPR015942">
    <property type="entry name" value="Asp/Glu/hydantoin_racemase"/>
</dbReference>
<dbReference type="RefSeq" id="WP_335735159.1">
    <property type="nucleotide sequence ID" value="NZ_JALAAR010000004.1"/>
</dbReference>
<dbReference type="PANTHER" id="PTHR21198:SF7">
    <property type="entry name" value="ASPARTATE-GLUTAMATE RACEMASE FAMILY"/>
    <property type="match status" value="1"/>
</dbReference>
<evidence type="ECO:0000313" key="4">
    <source>
        <dbReference type="Proteomes" id="UP001375382"/>
    </source>
</evidence>
<dbReference type="NCBIfam" id="TIGR00035">
    <property type="entry name" value="asp_race"/>
    <property type="match status" value="1"/>
</dbReference>
<comment type="caution">
    <text evidence="3">The sequence shown here is derived from an EMBL/GenBank/DDBJ whole genome shotgun (WGS) entry which is preliminary data.</text>
</comment>
<dbReference type="Gene3D" id="3.40.50.1860">
    <property type="match status" value="2"/>
</dbReference>
<dbReference type="EMBL" id="JALAAR010000004">
    <property type="protein sequence ID" value="MEH8016741.1"/>
    <property type="molecule type" value="Genomic_DNA"/>
</dbReference>
<protein>
    <submittedName>
        <fullName evidence="3">Aspartate/glutamate racemase family protein</fullName>
    </submittedName>
</protein>
<gene>
    <name evidence="3" type="ORF">MN202_05835</name>
</gene>
<evidence type="ECO:0000256" key="2">
    <source>
        <dbReference type="ARBA" id="ARBA00023235"/>
    </source>
</evidence>
<name>A0ABU8C4B3_9GAMM</name>
<evidence type="ECO:0000313" key="3">
    <source>
        <dbReference type="EMBL" id="MEH8016741.1"/>
    </source>
</evidence>
<keyword evidence="4" id="KW-1185">Reference proteome</keyword>
<dbReference type="Pfam" id="PF01177">
    <property type="entry name" value="Asp_Glu_race"/>
    <property type="match status" value="1"/>
</dbReference>
<keyword evidence="2" id="KW-0413">Isomerase</keyword>
<comment type="similarity">
    <text evidence="1">Belongs to the aspartate/glutamate racemases family.</text>
</comment>
<dbReference type="PROSITE" id="PS00923">
    <property type="entry name" value="ASP_GLU_RACEMASE_1"/>
    <property type="match status" value="1"/>
</dbReference>
<accession>A0ABU8C4B3</accession>
<dbReference type="SUPFAM" id="SSF53681">
    <property type="entry name" value="Aspartate/glutamate racemase"/>
    <property type="match status" value="2"/>
</dbReference>
<reference evidence="3 4" key="1">
    <citation type="journal article" date="2023" name="Ecotoxicol. Environ. Saf.">
        <title>Mercury remediation potential of mercury-resistant strain Rheinheimera metallidurans sp. nov. isolated from a municipal waste dumping site.</title>
        <authorList>
            <person name="Yadav V."/>
            <person name="Manjhi A."/>
            <person name="Vadakedath N."/>
        </authorList>
    </citation>
    <scope>NUCLEOTIDE SEQUENCE [LARGE SCALE GENOMIC DNA]</scope>
    <source>
        <strain evidence="3 4">E-49</strain>
    </source>
</reference>
<dbReference type="InterPro" id="IPR001920">
    <property type="entry name" value="Asp/Glu_race"/>
</dbReference>
<organism evidence="3 4">
    <name type="scientific">Rheinheimera muenzenbergensis</name>
    <dbReference type="NCBI Taxonomy" id="1193628"/>
    <lineage>
        <taxon>Bacteria</taxon>
        <taxon>Pseudomonadati</taxon>
        <taxon>Pseudomonadota</taxon>
        <taxon>Gammaproteobacteria</taxon>
        <taxon>Chromatiales</taxon>
        <taxon>Chromatiaceae</taxon>
        <taxon>Rheinheimera</taxon>
    </lineage>
</organism>
<dbReference type="InterPro" id="IPR004380">
    <property type="entry name" value="Asp_race"/>
</dbReference>
<dbReference type="PANTHER" id="PTHR21198">
    <property type="entry name" value="GLUTAMATE RACEMASE"/>
    <property type="match status" value="1"/>
</dbReference>
<dbReference type="Proteomes" id="UP001375382">
    <property type="component" value="Unassembled WGS sequence"/>
</dbReference>
<dbReference type="InterPro" id="IPR033134">
    <property type="entry name" value="Asp/Glu_racemase_AS_2"/>
</dbReference>
<dbReference type="InterPro" id="IPR018187">
    <property type="entry name" value="Asp/Glu_racemase_AS_1"/>
</dbReference>
<dbReference type="PROSITE" id="PS00924">
    <property type="entry name" value="ASP_GLU_RACEMASE_2"/>
    <property type="match status" value="1"/>
</dbReference>
<proteinExistence type="inferred from homology"/>
<evidence type="ECO:0000256" key="1">
    <source>
        <dbReference type="ARBA" id="ARBA00007847"/>
    </source>
</evidence>
<sequence>MKTIGLIGGMSWESTIPYYRYLNEGVKSQLGGLHSAKCILVSVDFYEIERLQQAGDWDAAGAVLGRAARTLEVAGADFIVLCTNTMHKVAPAIETAVAIPLLHIADATAAAIKQAGGCRVGLLGTKFTMQQPFYRERLSETHGIEVLLPNETEQDSLHQIIYQELCQGIINPESKQAVRKMMAGLAWQGIDGIILGCTEIGLLVGKADAAVPLFDTTLIHAKAAVELALDGSK</sequence>